<dbReference type="InterPro" id="IPR041569">
    <property type="entry name" value="AAA_lid_3"/>
</dbReference>
<dbReference type="Proteomes" id="UP001418222">
    <property type="component" value="Unassembled WGS sequence"/>
</dbReference>
<dbReference type="EMBL" id="JBBWWQ010000004">
    <property type="protein sequence ID" value="KAK8949653.1"/>
    <property type="molecule type" value="Genomic_DNA"/>
</dbReference>
<dbReference type="AlphaFoldDB" id="A0AAP0GBT8"/>
<comment type="caution">
    <text evidence="2">The sequence shown here is derived from an EMBL/GenBank/DDBJ whole genome shotgun (WGS) entry which is preliminary data.</text>
</comment>
<protein>
    <recommendedName>
        <fullName evidence="1">AAA ATPase AAA+ lid domain-containing protein</fullName>
    </recommendedName>
</protein>
<gene>
    <name evidence="2" type="ORF">KSP39_PZI005874</name>
</gene>
<name>A0AAP0GBT8_9ASPA</name>
<accession>A0AAP0GBT8</accession>
<evidence type="ECO:0000259" key="1">
    <source>
        <dbReference type="Pfam" id="PF17862"/>
    </source>
</evidence>
<proteinExistence type="predicted"/>
<sequence length="148" mass="16613">MGNVLLDLARRAPPFDKSLLIFLRNSLLNRLVGLSGSSQGQNVEKRLPICILLQDIDSNLQSKRDRNQLCCTNVKIDHKVDLQTIAQSCNRYVGGDLHALCREIARIANRRSTNGEQLTLMMEDWEEAKSEVGPSITKDIVKELPKVS</sequence>
<evidence type="ECO:0000313" key="3">
    <source>
        <dbReference type="Proteomes" id="UP001418222"/>
    </source>
</evidence>
<feature type="domain" description="AAA ATPase AAA+ lid" evidence="1">
    <location>
        <begin position="80"/>
        <end position="114"/>
    </location>
</feature>
<evidence type="ECO:0000313" key="2">
    <source>
        <dbReference type="EMBL" id="KAK8949653.1"/>
    </source>
</evidence>
<keyword evidence="3" id="KW-1185">Reference proteome</keyword>
<dbReference type="Gene3D" id="1.10.8.60">
    <property type="match status" value="1"/>
</dbReference>
<reference evidence="2 3" key="1">
    <citation type="journal article" date="2022" name="Nat. Plants">
        <title>Genomes of leafy and leafless Platanthera orchids illuminate the evolution of mycoheterotrophy.</title>
        <authorList>
            <person name="Li M.H."/>
            <person name="Liu K.W."/>
            <person name="Li Z."/>
            <person name="Lu H.C."/>
            <person name="Ye Q.L."/>
            <person name="Zhang D."/>
            <person name="Wang J.Y."/>
            <person name="Li Y.F."/>
            <person name="Zhong Z.M."/>
            <person name="Liu X."/>
            <person name="Yu X."/>
            <person name="Liu D.K."/>
            <person name="Tu X.D."/>
            <person name="Liu B."/>
            <person name="Hao Y."/>
            <person name="Liao X.Y."/>
            <person name="Jiang Y.T."/>
            <person name="Sun W.H."/>
            <person name="Chen J."/>
            <person name="Chen Y.Q."/>
            <person name="Ai Y."/>
            <person name="Zhai J.W."/>
            <person name="Wu S.S."/>
            <person name="Zhou Z."/>
            <person name="Hsiao Y.Y."/>
            <person name="Wu W.L."/>
            <person name="Chen Y.Y."/>
            <person name="Lin Y.F."/>
            <person name="Hsu J.L."/>
            <person name="Li C.Y."/>
            <person name="Wang Z.W."/>
            <person name="Zhao X."/>
            <person name="Zhong W.Y."/>
            <person name="Ma X.K."/>
            <person name="Ma L."/>
            <person name="Huang J."/>
            <person name="Chen G.Z."/>
            <person name="Huang M.Z."/>
            <person name="Huang L."/>
            <person name="Peng D.H."/>
            <person name="Luo Y.B."/>
            <person name="Zou S.Q."/>
            <person name="Chen S.P."/>
            <person name="Lan S."/>
            <person name="Tsai W.C."/>
            <person name="Van de Peer Y."/>
            <person name="Liu Z.J."/>
        </authorList>
    </citation>
    <scope>NUCLEOTIDE SEQUENCE [LARGE SCALE GENOMIC DNA]</scope>
    <source>
        <strain evidence="2">Lor287</strain>
    </source>
</reference>
<organism evidence="2 3">
    <name type="scientific">Platanthera zijinensis</name>
    <dbReference type="NCBI Taxonomy" id="2320716"/>
    <lineage>
        <taxon>Eukaryota</taxon>
        <taxon>Viridiplantae</taxon>
        <taxon>Streptophyta</taxon>
        <taxon>Embryophyta</taxon>
        <taxon>Tracheophyta</taxon>
        <taxon>Spermatophyta</taxon>
        <taxon>Magnoliopsida</taxon>
        <taxon>Liliopsida</taxon>
        <taxon>Asparagales</taxon>
        <taxon>Orchidaceae</taxon>
        <taxon>Orchidoideae</taxon>
        <taxon>Orchideae</taxon>
        <taxon>Orchidinae</taxon>
        <taxon>Platanthera</taxon>
    </lineage>
</organism>
<dbReference type="Pfam" id="PF17862">
    <property type="entry name" value="AAA_lid_3"/>
    <property type="match status" value="1"/>
</dbReference>